<dbReference type="GeneID" id="19524965"/>
<protein>
    <submittedName>
        <fullName evidence="1">Uncharacterized protein</fullName>
    </submittedName>
</protein>
<evidence type="ECO:0000313" key="1">
    <source>
        <dbReference type="EMBL" id="AIA80207.1"/>
    </source>
</evidence>
<accession>A0A060BHI3</accession>
<name>A0A060BHI3_9CAUD</name>
<dbReference type="InterPro" id="IPR056962">
    <property type="entry name" value="Phage_blade"/>
</dbReference>
<dbReference type="OrthoDB" id="23528at10239"/>
<reference evidence="1" key="1">
    <citation type="submission" date="2015-07" db="EMBL/GenBank/DDBJ databases">
        <title>Isolation and characterization of a novel lytic T4-like coliphage vB_EcoM_JS09 infecting APEC.</title>
        <authorList>
            <person name="Zhou Y."/>
            <person name="Bao H.D."/>
            <person name="Zhang H."/>
            <person name="Wang R."/>
        </authorList>
    </citation>
    <scope>NUCLEOTIDE SEQUENCE</scope>
</reference>
<dbReference type="KEGG" id="vg:19524965"/>
<dbReference type="Proteomes" id="UP000019733">
    <property type="component" value="Segment"/>
</dbReference>
<dbReference type="EMBL" id="KF582788">
    <property type="protein sequence ID" value="AIA80207.1"/>
    <property type="molecule type" value="Genomic_DNA"/>
</dbReference>
<dbReference type="RefSeq" id="YP_009037570.1">
    <property type="nucleotide sequence ID" value="NC_024124.2"/>
</dbReference>
<keyword evidence="2" id="KW-1185">Reference proteome</keyword>
<dbReference type="Pfam" id="PF24647">
    <property type="entry name" value="Phage_blade"/>
    <property type="match status" value="1"/>
</dbReference>
<organism evidence="1 2">
    <name type="scientific">Escherichia phage vB_EcoM_JS09</name>
    <dbReference type="NCBI Taxonomy" id="1430444"/>
    <lineage>
        <taxon>Viruses</taxon>
        <taxon>Duplodnaviria</taxon>
        <taxon>Heunggongvirae</taxon>
        <taxon>Uroviricota</taxon>
        <taxon>Caudoviricetes</taxon>
        <taxon>Pantevenvirales</taxon>
        <taxon>Straboviridae</taxon>
        <taxon>Tevenvirinae</taxon>
        <taxon>Mosigvirus</taxon>
        <taxon>Mosigvirus JS09</taxon>
    </lineage>
</organism>
<proteinExistence type="predicted"/>
<gene>
    <name evidence="1" type="ORF">JS09_0247</name>
</gene>
<evidence type="ECO:0000313" key="2">
    <source>
        <dbReference type="Proteomes" id="UP000019733"/>
    </source>
</evidence>
<sequence>MKAYLETVIVAKKDGGDVSTSCSQIILDFPNENSYRVFVDNVNGYEKGPNFEVYRTLLPIVD</sequence>